<keyword evidence="6" id="KW-1185">Reference proteome</keyword>
<name>A0AAN1CXR3_VIBNA</name>
<dbReference type="EMBL" id="CP016345">
    <property type="protein sequence ID" value="ANQ14000.1"/>
    <property type="molecule type" value="Genomic_DNA"/>
</dbReference>
<dbReference type="PRINTS" id="PR00032">
    <property type="entry name" value="HTHARAC"/>
</dbReference>
<evidence type="ECO:0000313" key="6">
    <source>
        <dbReference type="Proteomes" id="UP000092741"/>
    </source>
</evidence>
<dbReference type="SUPFAM" id="SSF46689">
    <property type="entry name" value="Homeodomain-like"/>
    <property type="match status" value="1"/>
</dbReference>
<sequence>MVLYDSSKPFYLDYSENHRALNIKFPKSLIRTNFDNVSPFIARTLKSNSTMGKLAASTIREYASLPKLNDISSELTLSSALMDIISTALNVEFDSDSRATDTKKKEKLDKIKQVLIHNLHDTDLSTTTIAEMHYMTTRTLNRLFATEGTTAIKWLWEQRLELAYKMLIGRKVKRVSDVAIHCGFNDFSHFSRAFKKAYGMTPKELLSGK</sequence>
<dbReference type="GO" id="GO:0003700">
    <property type="term" value="F:DNA-binding transcription factor activity"/>
    <property type="evidence" value="ECO:0007669"/>
    <property type="project" value="InterPro"/>
</dbReference>
<dbReference type="Pfam" id="PF12833">
    <property type="entry name" value="HTH_18"/>
    <property type="match status" value="1"/>
</dbReference>
<evidence type="ECO:0000256" key="3">
    <source>
        <dbReference type="ARBA" id="ARBA00023163"/>
    </source>
</evidence>
<dbReference type="InterPro" id="IPR018060">
    <property type="entry name" value="HTH_AraC"/>
</dbReference>
<dbReference type="GO" id="GO:0043565">
    <property type="term" value="F:sequence-specific DNA binding"/>
    <property type="evidence" value="ECO:0007669"/>
    <property type="project" value="InterPro"/>
</dbReference>
<accession>A0AAN1CXR3</accession>
<dbReference type="PANTHER" id="PTHR43280">
    <property type="entry name" value="ARAC-FAMILY TRANSCRIPTIONAL REGULATOR"/>
    <property type="match status" value="1"/>
</dbReference>
<dbReference type="InterPro" id="IPR009057">
    <property type="entry name" value="Homeodomain-like_sf"/>
</dbReference>
<dbReference type="PANTHER" id="PTHR43280:SF31">
    <property type="entry name" value="TRANSCRIPTIONAL REGULATORY PROTEIN"/>
    <property type="match status" value="1"/>
</dbReference>
<evidence type="ECO:0000259" key="4">
    <source>
        <dbReference type="PROSITE" id="PS01124"/>
    </source>
</evidence>
<evidence type="ECO:0000313" key="5">
    <source>
        <dbReference type="EMBL" id="ANQ14000.1"/>
    </source>
</evidence>
<evidence type="ECO:0000256" key="2">
    <source>
        <dbReference type="ARBA" id="ARBA00023125"/>
    </source>
</evidence>
<dbReference type="Proteomes" id="UP000092741">
    <property type="component" value="Chromosome 1"/>
</dbReference>
<protein>
    <recommendedName>
        <fullName evidence="4">HTH araC/xylS-type domain-containing protein</fullName>
    </recommendedName>
</protein>
<organism evidence="5 6">
    <name type="scientific">Vibrio natriegens NBRC 15636 = ATCC 14048 = DSM 759</name>
    <dbReference type="NCBI Taxonomy" id="1219067"/>
    <lineage>
        <taxon>Bacteria</taxon>
        <taxon>Pseudomonadati</taxon>
        <taxon>Pseudomonadota</taxon>
        <taxon>Gammaproteobacteria</taxon>
        <taxon>Vibrionales</taxon>
        <taxon>Vibrionaceae</taxon>
        <taxon>Vibrio</taxon>
    </lineage>
</organism>
<dbReference type="InterPro" id="IPR020449">
    <property type="entry name" value="Tscrpt_reg_AraC-type_HTH"/>
</dbReference>
<dbReference type="Gene3D" id="1.10.10.60">
    <property type="entry name" value="Homeodomain-like"/>
    <property type="match status" value="1"/>
</dbReference>
<keyword evidence="2" id="KW-0238">DNA-binding</keyword>
<dbReference type="PROSITE" id="PS01124">
    <property type="entry name" value="HTH_ARAC_FAMILY_2"/>
    <property type="match status" value="1"/>
</dbReference>
<reference evidence="5 6" key="1">
    <citation type="submission" date="2016-07" db="EMBL/GenBank/DDBJ databases">
        <title>Developing Vibrio natriegens as a novel, fast-growing host for biotechnology.</title>
        <authorList>
            <person name="Weinstock M.T."/>
            <person name="Hesek E.D."/>
            <person name="Wilson C.M."/>
            <person name="Gibson D.G."/>
        </authorList>
    </citation>
    <scope>NUCLEOTIDE SEQUENCE [LARGE SCALE GENOMIC DNA]</scope>
    <source>
        <strain evidence="5 6">ATCC 14048</strain>
    </source>
</reference>
<evidence type="ECO:0000256" key="1">
    <source>
        <dbReference type="ARBA" id="ARBA00023015"/>
    </source>
</evidence>
<feature type="domain" description="HTH araC/xylS-type" evidence="4">
    <location>
        <begin position="109"/>
        <end position="208"/>
    </location>
</feature>
<keyword evidence="3" id="KW-0804">Transcription</keyword>
<gene>
    <name evidence="5" type="ORF">BA890_06750</name>
</gene>
<dbReference type="AlphaFoldDB" id="A0AAN1CXR3"/>
<keyword evidence="1" id="KW-0805">Transcription regulation</keyword>
<proteinExistence type="predicted"/>
<dbReference type="SMART" id="SM00342">
    <property type="entry name" value="HTH_ARAC"/>
    <property type="match status" value="1"/>
</dbReference>